<sequence length="212" mass="24206">MSSSTLYLLVRSPRSSLFPDLVKYLGLDIEIKDNTSPELGEEFPLKKCPALIEADGFKVTEALAVFRYLAHLAPEKLNWYGKTPRQDVETEKWLSFFNSEVMNAYIGWLLPKLGVTPYDEEKVNGALQTFDKYADIVEKQLQKTKYLVGDEPTIADLYALQYLKGAYSLIWDETWIKKHPEISRWIELLKKNPVVGESIKDLKLAAATPDKS</sequence>
<dbReference type="SFLD" id="SFLDS00019">
    <property type="entry name" value="Glutathione_Transferase_(cytos"/>
    <property type="match status" value="1"/>
</dbReference>
<comment type="similarity">
    <text evidence="1">Belongs to the GST superfamily.</text>
</comment>
<dbReference type="InterPro" id="IPR004045">
    <property type="entry name" value="Glutathione_S-Trfase_N"/>
</dbReference>
<dbReference type="InterPro" id="IPR036249">
    <property type="entry name" value="Thioredoxin-like_sf"/>
</dbReference>
<dbReference type="Pfam" id="PF02798">
    <property type="entry name" value="GST_N"/>
    <property type="match status" value="1"/>
</dbReference>
<dbReference type="RefSeq" id="XP_046062465.1">
    <property type="nucleotide sequence ID" value="XM_046202606.1"/>
</dbReference>
<dbReference type="PROSITE" id="PS50405">
    <property type="entry name" value="GST_CTER"/>
    <property type="match status" value="1"/>
</dbReference>
<evidence type="ECO:0000259" key="2">
    <source>
        <dbReference type="PROSITE" id="PS50404"/>
    </source>
</evidence>
<dbReference type="GeneID" id="70233772"/>
<dbReference type="GO" id="GO:0006414">
    <property type="term" value="P:translational elongation"/>
    <property type="evidence" value="ECO:0007669"/>
    <property type="project" value="TreeGrafter"/>
</dbReference>
<dbReference type="AlphaFoldDB" id="A0A9P8PAA4"/>
<dbReference type="FunFam" id="1.20.1050.10:FF:000006">
    <property type="entry name" value="Elongation factor 1 gamma"/>
    <property type="match status" value="1"/>
</dbReference>
<dbReference type="PROSITE" id="PS50404">
    <property type="entry name" value="GST_NTER"/>
    <property type="match status" value="1"/>
</dbReference>
<dbReference type="GO" id="GO:0005634">
    <property type="term" value="C:nucleus"/>
    <property type="evidence" value="ECO:0007669"/>
    <property type="project" value="TreeGrafter"/>
</dbReference>
<protein>
    <recommendedName>
        <fullName evidence="6">Glutathione S-transferase</fullName>
    </recommendedName>
</protein>
<dbReference type="FunFam" id="3.40.30.10:FF:000142">
    <property type="entry name" value="Elongation factor 1 gamma"/>
    <property type="match status" value="1"/>
</dbReference>
<dbReference type="GO" id="GO:0005737">
    <property type="term" value="C:cytoplasm"/>
    <property type="evidence" value="ECO:0007669"/>
    <property type="project" value="TreeGrafter"/>
</dbReference>
<dbReference type="Pfam" id="PF00043">
    <property type="entry name" value="GST_C"/>
    <property type="match status" value="1"/>
</dbReference>
<dbReference type="Gene3D" id="3.40.30.10">
    <property type="entry name" value="Glutaredoxin"/>
    <property type="match status" value="1"/>
</dbReference>
<dbReference type="InterPro" id="IPR004046">
    <property type="entry name" value="GST_C"/>
</dbReference>
<dbReference type="SUPFAM" id="SSF52833">
    <property type="entry name" value="Thioredoxin-like"/>
    <property type="match status" value="1"/>
</dbReference>
<gene>
    <name evidence="4" type="ORF">OGAPHI_001805</name>
</gene>
<dbReference type="InterPro" id="IPR010987">
    <property type="entry name" value="Glutathione-S-Trfase_C-like"/>
</dbReference>
<dbReference type="InterPro" id="IPR050802">
    <property type="entry name" value="EF-GSTs"/>
</dbReference>
<reference evidence="4" key="2">
    <citation type="submission" date="2021-01" db="EMBL/GenBank/DDBJ databases">
        <authorList>
            <person name="Schikora-Tamarit M.A."/>
        </authorList>
    </citation>
    <scope>NUCLEOTIDE SEQUENCE</scope>
    <source>
        <strain evidence="4">CBS6075</strain>
    </source>
</reference>
<feature type="domain" description="GST N-terminal" evidence="2">
    <location>
        <begin position="2"/>
        <end position="77"/>
    </location>
</feature>
<keyword evidence="5" id="KW-1185">Reference proteome</keyword>
<evidence type="ECO:0000313" key="4">
    <source>
        <dbReference type="EMBL" id="KAH3668051.1"/>
    </source>
</evidence>
<dbReference type="PANTHER" id="PTHR43986:SF1">
    <property type="entry name" value="ELONGATION FACTOR 1-GAMMA"/>
    <property type="match status" value="1"/>
</dbReference>
<dbReference type="PANTHER" id="PTHR43986">
    <property type="entry name" value="ELONGATION FACTOR 1-GAMMA"/>
    <property type="match status" value="1"/>
</dbReference>
<evidence type="ECO:0000313" key="5">
    <source>
        <dbReference type="Proteomes" id="UP000769157"/>
    </source>
</evidence>
<name>A0A9P8PAA4_9ASCO</name>
<evidence type="ECO:0000256" key="1">
    <source>
        <dbReference type="RuleBase" id="RU003494"/>
    </source>
</evidence>
<dbReference type="InterPro" id="IPR040079">
    <property type="entry name" value="Glutathione_S-Trfase"/>
</dbReference>
<dbReference type="InterPro" id="IPR036282">
    <property type="entry name" value="Glutathione-S-Trfase_C_sf"/>
</dbReference>
<feature type="domain" description="GST C-terminal" evidence="3">
    <location>
        <begin position="83"/>
        <end position="210"/>
    </location>
</feature>
<dbReference type="EMBL" id="JAEUBE010000158">
    <property type="protein sequence ID" value="KAH3668051.1"/>
    <property type="molecule type" value="Genomic_DNA"/>
</dbReference>
<comment type="caution">
    <text evidence="4">The sequence shown here is derived from an EMBL/GenBank/DDBJ whole genome shotgun (WGS) entry which is preliminary data.</text>
</comment>
<dbReference type="OrthoDB" id="249703at2759"/>
<proteinExistence type="inferred from homology"/>
<dbReference type="Proteomes" id="UP000769157">
    <property type="component" value="Unassembled WGS sequence"/>
</dbReference>
<dbReference type="SUPFAM" id="SSF47616">
    <property type="entry name" value="GST C-terminal domain-like"/>
    <property type="match status" value="1"/>
</dbReference>
<accession>A0A9P8PAA4</accession>
<evidence type="ECO:0000259" key="3">
    <source>
        <dbReference type="PROSITE" id="PS50405"/>
    </source>
</evidence>
<reference evidence="4" key="1">
    <citation type="journal article" date="2021" name="Open Biol.">
        <title>Shared evolutionary footprints suggest mitochondrial oxidative damage underlies multiple complex I losses in fungi.</title>
        <authorList>
            <person name="Schikora-Tamarit M.A."/>
            <person name="Marcet-Houben M."/>
            <person name="Nosek J."/>
            <person name="Gabaldon T."/>
        </authorList>
    </citation>
    <scope>NUCLEOTIDE SEQUENCE</scope>
    <source>
        <strain evidence="4">CBS6075</strain>
    </source>
</reference>
<dbReference type="Gene3D" id="1.20.1050.10">
    <property type="match status" value="1"/>
</dbReference>
<organism evidence="4 5">
    <name type="scientific">Ogataea philodendri</name>
    <dbReference type="NCBI Taxonomy" id="1378263"/>
    <lineage>
        <taxon>Eukaryota</taxon>
        <taxon>Fungi</taxon>
        <taxon>Dikarya</taxon>
        <taxon>Ascomycota</taxon>
        <taxon>Saccharomycotina</taxon>
        <taxon>Pichiomycetes</taxon>
        <taxon>Pichiales</taxon>
        <taxon>Pichiaceae</taxon>
        <taxon>Ogataea</taxon>
    </lineage>
</organism>
<evidence type="ECO:0008006" key="6">
    <source>
        <dbReference type="Google" id="ProtNLM"/>
    </source>
</evidence>